<dbReference type="Pfam" id="PF17177">
    <property type="entry name" value="PPR_long"/>
    <property type="match status" value="1"/>
</dbReference>
<dbReference type="Gene3D" id="1.25.40.10">
    <property type="entry name" value="Tetratricopeptide repeat domain"/>
    <property type="match status" value="3"/>
</dbReference>
<sequence>MTQNRIAANDKAFGKLIEAAAKSGQVDEAEAWLERLQEATLGDQRLGLNTTKYSMVIDACAKAGEPQRAARWLQVMLSAQLAPDVACYTALMDSCAKAAEPEGAVQWLNTMIRAAVVPNARSFTAVIDSHAKAGDVAGAEAWLHRLARLGLEADTVAYTAVTDACARLGDADGAARWVARLLEAGLVPDEVSYNSVIDGCLRAGDLASATHWFDKLISAGLRPTTVSYNLLISGYARAGDPGTATAWLDKMLEAQVLPDTISCNSVIHGWARAGNVEEATGVLSRMESLRVLPDEITYSTVINACAKAGDPTAAAQWLGHMEKVGIAPDEISYTSVVSSFAKSFDSDTARHWLGRMVSAGLRPDVVAFTALANAYARAGQLEGVQAVFRELQAVGLQPNLLTWTAAVGACANARPPLAREAEEVLRAMVGERLEPDRIFLRKLEQAVGKFRLRAVCARNGLDSGRIMDAPRKDYGRRPDAGAASQKWDRIAVSWPLVLEKRRQFLPGAAWSLDLVSPMLSKRPGLFHVRVCMKVCVPDISGKLPKALESAGTGKYIIRAGSEMKGAPWPEFAPIWQQEASSRVSVLAVGGDEVGAINVHVGKEDTSISLRAKHAEAAAQLVAALVDGGVLPKAEKLSPFPDNREAPKTIGLDWPEDTVDRFVRASIFPPHDPAVIEDPATKETYFIENMEQYQQFRIKVLDEGKKEGVTQKSYAADTHWYSNVGGSIVKMGDSDIHMPLKTADKKHKAIIPGAAIGSRKKLRMNEPLIGSNAERYCTAALSSGWIGTGP</sequence>
<feature type="repeat" description="PPR" evidence="2">
    <location>
        <begin position="364"/>
        <end position="398"/>
    </location>
</feature>
<reference evidence="4" key="1">
    <citation type="submission" date="2021-02" db="EMBL/GenBank/DDBJ databases">
        <authorList>
            <person name="Dougan E. K."/>
            <person name="Rhodes N."/>
            <person name="Thang M."/>
            <person name="Chan C."/>
        </authorList>
    </citation>
    <scope>NUCLEOTIDE SEQUENCE</scope>
</reference>
<feature type="repeat" description="PPR" evidence="2">
    <location>
        <begin position="224"/>
        <end position="258"/>
    </location>
</feature>
<dbReference type="PROSITE" id="PS51375">
    <property type="entry name" value="PPR"/>
    <property type="match status" value="10"/>
</dbReference>
<name>A0A813FM63_POLGL</name>
<feature type="repeat" description="PPR" evidence="2">
    <location>
        <begin position="294"/>
        <end position="328"/>
    </location>
</feature>
<feature type="repeat" description="PPR" evidence="2">
    <location>
        <begin position="189"/>
        <end position="223"/>
    </location>
</feature>
<proteinExistence type="predicted"/>
<feature type="domain" description="PROP1-like PPR" evidence="3">
    <location>
        <begin position="33"/>
        <end position="180"/>
    </location>
</feature>
<feature type="repeat" description="PPR" evidence="2">
    <location>
        <begin position="259"/>
        <end position="293"/>
    </location>
</feature>
<dbReference type="EMBL" id="CAJNNV010025439">
    <property type="protein sequence ID" value="CAE8614504.1"/>
    <property type="molecule type" value="Genomic_DNA"/>
</dbReference>
<feature type="repeat" description="PPR" evidence="2">
    <location>
        <begin position="154"/>
        <end position="188"/>
    </location>
</feature>
<feature type="repeat" description="PPR" evidence="2">
    <location>
        <begin position="84"/>
        <end position="118"/>
    </location>
</feature>
<evidence type="ECO:0000313" key="5">
    <source>
        <dbReference type="Proteomes" id="UP000654075"/>
    </source>
</evidence>
<dbReference type="InterPro" id="IPR002885">
    <property type="entry name" value="PPR_rpt"/>
</dbReference>
<dbReference type="InterPro" id="IPR011990">
    <property type="entry name" value="TPR-like_helical_dom_sf"/>
</dbReference>
<evidence type="ECO:0000313" key="4">
    <source>
        <dbReference type="EMBL" id="CAE8614504.1"/>
    </source>
</evidence>
<evidence type="ECO:0000259" key="3">
    <source>
        <dbReference type="Pfam" id="PF17177"/>
    </source>
</evidence>
<evidence type="ECO:0000256" key="1">
    <source>
        <dbReference type="ARBA" id="ARBA00022737"/>
    </source>
</evidence>
<keyword evidence="5" id="KW-1185">Reference proteome</keyword>
<keyword evidence="1" id="KW-0677">Repeat</keyword>
<comment type="caution">
    <text evidence="4">The sequence shown here is derived from an EMBL/GenBank/DDBJ whole genome shotgun (WGS) entry which is preliminary data.</text>
</comment>
<dbReference type="NCBIfam" id="TIGR00756">
    <property type="entry name" value="PPR"/>
    <property type="match status" value="7"/>
</dbReference>
<dbReference type="OrthoDB" id="409272at2759"/>
<accession>A0A813FM63</accession>
<dbReference type="Proteomes" id="UP000654075">
    <property type="component" value="Unassembled WGS sequence"/>
</dbReference>
<dbReference type="AlphaFoldDB" id="A0A813FM63"/>
<organism evidence="4 5">
    <name type="scientific">Polarella glacialis</name>
    <name type="common">Dinoflagellate</name>
    <dbReference type="NCBI Taxonomy" id="89957"/>
    <lineage>
        <taxon>Eukaryota</taxon>
        <taxon>Sar</taxon>
        <taxon>Alveolata</taxon>
        <taxon>Dinophyceae</taxon>
        <taxon>Suessiales</taxon>
        <taxon>Suessiaceae</taxon>
        <taxon>Polarella</taxon>
    </lineage>
</organism>
<gene>
    <name evidence="4" type="ORF">PGLA1383_LOCUS32227</name>
</gene>
<feature type="repeat" description="PPR" evidence="2">
    <location>
        <begin position="119"/>
        <end position="153"/>
    </location>
</feature>
<dbReference type="InterPro" id="IPR033443">
    <property type="entry name" value="PROP1-like_PPR_dom"/>
</dbReference>
<dbReference type="Pfam" id="PF13041">
    <property type="entry name" value="PPR_2"/>
    <property type="match status" value="2"/>
</dbReference>
<protein>
    <recommendedName>
        <fullName evidence="3">PROP1-like PPR domain-containing protein</fullName>
    </recommendedName>
</protein>
<feature type="repeat" description="PPR" evidence="2">
    <location>
        <begin position="49"/>
        <end position="83"/>
    </location>
</feature>
<evidence type="ECO:0000256" key="2">
    <source>
        <dbReference type="PROSITE-ProRule" id="PRU00708"/>
    </source>
</evidence>
<dbReference type="PANTHER" id="PTHR47447:SF17">
    <property type="entry name" value="OS12G0638900 PROTEIN"/>
    <property type="match status" value="1"/>
</dbReference>
<dbReference type="Pfam" id="PF13812">
    <property type="entry name" value="PPR_3"/>
    <property type="match status" value="1"/>
</dbReference>
<dbReference type="PANTHER" id="PTHR47447">
    <property type="entry name" value="OS03G0856100 PROTEIN"/>
    <property type="match status" value="1"/>
</dbReference>
<dbReference type="SUPFAM" id="SSF81901">
    <property type="entry name" value="HCP-like"/>
    <property type="match status" value="1"/>
</dbReference>
<feature type="repeat" description="PPR" evidence="2">
    <location>
        <begin position="329"/>
        <end position="363"/>
    </location>
</feature>
<feature type="non-terminal residue" evidence="4">
    <location>
        <position position="789"/>
    </location>
</feature>